<evidence type="ECO:0000313" key="3">
    <source>
        <dbReference type="Proteomes" id="UP001359559"/>
    </source>
</evidence>
<keyword evidence="1" id="KW-0472">Membrane</keyword>
<evidence type="ECO:0000313" key="2">
    <source>
        <dbReference type="EMBL" id="KAK7310501.1"/>
    </source>
</evidence>
<dbReference type="Proteomes" id="UP001359559">
    <property type="component" value="Unassembled WGS sequence"/>
</dbReference>
<evidence type="ECO:0008006" key="4">
    <source>
        <dbReference type="Google" id="ProtNLM"/>
    </source>
</evidence>
<evidence type="ECO:0000256" key="1">
    <source>
        <dbReference type="SAM" id="Phobius"/>
    </source>
</evidence>
<proteinExistence type="predicted"/>
<reference evidence="2 3" key="1">
    <citation type="submission" date="2024-01" db="EMBL/GenBank/DDBJ databases">
        <title>The genomes of 5 underutilized Papilionoideae crops provide insights into root nodulation and disease resistance.</title>
        <authorList>
            <person name="Yuan L."/>
        </authorList>
    </citation>
    <scope>NUCLEOTIDE SEQUENCE [LARGE SCALE GENOMIC DNA]</scope>
    <source>
        <strain evidence="2">LY-2023</strain>
        <tissue evidence="2">Leaf</tissue>
    </source>
</reference>
<dbReference type="AlphaFoldDB" id="A0AAN9K5R2"/>
<feature type="transmembrane region" description="Helical" evidence="1">
    <location>
        <begin position="36"/>
        <end position="56"/>
    </location>
</feature>
<organism evidence="2 3">
    <name type="scientific">Clitoria ternatea</name>
    <name type="common">Butterfly pea</name>
    <dbReference type="NCBI Taxonomy" id="43366"/>
    <lineage>
        <taxon>Eukaryota</taxon>
        <taxon>Viridiplantae</taxon>
        <taxon>Streptophyta</taxon>
        <taxon>Embryophyta</taxon>
        <taxon>Tracheophyta</taxon>
        <taxon>Spermatophyta</taxon>
        <taxon>Magnoliopsida</taxon>
        <taxon>eudicotyledons</taxon>
        <taxon>Gunneridae</taxon>
        <taxon>Pentapetalae</taxon>
        <taxon>rosids</taxon>
        <taxon>fabids</taxon>
        <taxon>Fabales</taxon>
        <taxon>Fabaceae</taxon>
        <taxon>Papilionoideae</taxon>
        <taxon>50 kb inversion clade</taxon>
        <taxon>NPAAA clade</taxon>
        <taxon>indigoferoid/millettioid clade</taxon>
        <taxon>Phaseoleae</taxon>
        <taxon>Clitoria</taxon>
    </lineage>
</organism>
<gene>
    <name evidence="2" type="ORF">RJT34_08055</name>
</gene>
<accession>A0AAN9K5R2</accession>
<sequence>MEHRRLKHHNVMRTIILLNGPKKHVIFSLFARTSQFTYLLIHFVLTGSFSFLIVVNTLGSSFLIRVSGAFLAQYAICFHFPSLPVQHCSKPFPSRASLPRSTPPHRRLLRSSSPASLSISEVPFFPCSCLFPPLLFPFPPPTSDPRPPRGPLCFCFCCCWDSAGAVVYGFLELL</sequence>
<protein>
    <recommendedName>
        <fullName evidence="4">Transmembrane protein</fullName>
    </recommendedName>
</protein>
<comment type="caution">
    <text evidence="2">The sequence shown here is derived from an EMBL/GenBank/DDBJ whole genome shotgun (WGS) entry which is preliminary data.</text>
</comment>
<keyword evidence="3" id="KW-1185">Reference proteome</keyword>
<name>A0AAN9K5R2_CLITE</name>
<keyword evidence="1" id="KW-1133">Transmembrane helix</keyword>
<keyword evidence="1" id="KW-0812">Transmembrane</keyword>
<dbReference type="EMBL" id="JAYKXN010000002">
    <property type="protein sequence ID" value="KAK7310501.1"/>
    <property type="molecule type" value="Genomic_DNA"/>
</dbReference>